<evidence type="ECO:0000313" key="7">
    <source>
        <dbReference type="Proteomes" id="UP000515679"/>
    </source>
</evidence>
<feature type="transmembrane region" description="Helical" evidence="4">
    <location>
        <begin position="212"/>
        <end position="230"/>
    </location>
</feature>
<evidence type="ECO:0000256" key="4">
    <source>
        <dbReference type="SAM" id="Phobius"/>
    </source>
</evidence>
<dbReference type="InterPro" id="IPR000551">
    <property type="entry name" value="MerR-type_HTH_dom"/>
</dbReference>
<dbReference type="Gene3D" id="1.10.1660.10">
    <property type="match status" value="1"/>
</dbReference>
<dbReference type="InterPro" id="IPR047057">
    <property type="entry name" value="MerR_fam"/>
</dbReference>
<keyword evidence="3" id="KW-0804">Transcription</keyword>
<keyword evidence="4" id="KW-1133">Transmembrane helix</keyword>
<keyword evidence="4" id="KW-0472">Membrane</keyword>
<feature type="transmembrane region" description="Helical" evidence="4">
    <location>
        <begin position="163"/>
        <end position="182"/>
    </location>
</feature>
<gene>
    <name evidence="6" type="ORF">FPL14_08460</name>
</gene>
<evidence type="ECO:0000313" key="6">
    <source>
        <dbReference type="EMBL" id="QMV41221.1"/>
    </source>
</evidence>
<dbReference type="CDD" id="cd00592">
    <property type="entry name" value="HTH_MerR-like"/>
    <property type="match status" value="1"/>
</dbReference>
<evidence type="ECO:0000259" key="5">
    <source>
        <dbReference type="PROSITE" id="PS50937"/>
    </source>
</evidence>
<accession>A0A7G5BW87</accession>
<keyword evidence="1" id="KW-0805">Transcription regulation</keyword>
<keyword evidence="2" id="KW-0238">DNA-binding</keyword>
<keyword evidence="7" id="KW-1185">Reference proteome</keyword>
<dbReference type="Pfam" id="PF13411">
    <property type="entry name" value="MerR_1"/>
    <property type="match status" value="1"/>
</dbReference>
<dbReference type="InterPro" id="IPR009061">
    <property type="entry name" value="DNA-bd_dom_put_sf"/>
</dbReference>
<dbReference type="PANTHER" id="PTHR30204">
    <property type="entry name" value="REDOX-CYCLING DRUG-SENSING TRANSCRIPTIONAL ACTIVATOR SOXR"/>
    <property type="match status" value="1"/>
</dbReference>
<organism evidence="6 7">
    <name type="scientific">Cohnella cholangitidis</name>
    <dbReference type="NCBI Taxonomy" id="2598458"/>
    <lineage>
        <taxon>Bacteria</taxon>
        <taxon>Bacillati</taxon>
        <taxon>Bacillota</taxon>
        <taxon>Bacilli</taxon>
        <taxon>Bacillales</taxon>
        <taxon>Paenibacillaceae</taxon>
        <taxon>Cohnella</taxon>
    </lineage>
</organism>
<reference evidence="6 7" key="1">
    <citation type="submission" date="2019-07" db="EMBL/GenBank/DDBJ databases">
        <authorList>
            <person name="Kim J.K."/>
            <person name="Cheong H.-M."/>
            <person name="Choi Y."/>
            <person name="Hwang K.J."/>
            <person name="Lee S."/>
            <person name="Choi C."/>
        </authorList>
    </citation>
    <scope>NUCLEOTIDE SEQUENCE [LARGE SCALE GENOMIC DNA]</scope>
    <source>
        <strain evidence="6 7">KS 22</strain>
    </source>
</reference>
<dbReference type="PANTHER" id="PTHR30204:SF94">
    <property type="entry name" value="HEAVY METAL-DEPENDENT TRANSCRIPTIONAL REGULATOR HI_0293-RELATED"/>
    <property type="match status" value="1"/>
</dbReference>
<feature type="transmembrane region" description="Helical" evidence="4">
    <location>
        <begin position="188"/>
        <end position="205"/>
    </location>
</feature>
<feature type="transmembrane region" description="Helical" evidence="4">
    <location>
        <begin position="242"/>
        <end position="262"/>
    </location>
</feature>
<sequence>MKMKEVCARTGLTERTIRFYVEEKLIEPRMSLVNGREYRDYSERDIAELTTVADLRKLFFSIDEIKKMKQSPDKIAEVVEAYKINVSADVQAKAEILQALAQIEVSRLNGVDKLAQRLKSVSANLPLPKRDITPNFGQYDSETKEEREREYERYLKRQKRQYAMGKAIVFTIAGINVVSTILSSFVQFNLFALIIQVALSIALVAGVTWIRYLFAVGAALSVLSHFYVLTGGYDSNLMTAGLAVLIIVQIAYSIAACLLLLINNAVKDFLYAQKNG</sequence>
<keyword evidence="4" id="KW-0812">Transmembrane</keyword>
<feature type="domain" description="HTH merR-type" evidence="5">
    <location>
        <begin position="1"/>
        <end position="71"/>
    </location>
</feature>
<name>A0A7G5BW87_9BACL</name>
<dbReference type="SMART" id="SM00422">
    <property type="entry name" value="HTH_MERR"/>
    <property type="match status" value="1"/>
</dbReference>
<evidence type="ECO:0000256" key="2">
    <source>
        <dbReference type="ARBA" id="ARBA00023125"/>
    </source>
</evidence>
<evidence type="ECO:0000256" key="1">
    <source>
        <dbReference type="ARBA" id="ARBA00023015"/>
    </source>
</evidence>
<protein>
    <submittedName>
        <fullName evidence="6">MerR family transcriptional regulator</fullName>
    </submittedName>
</protein>
<dbReference type="Proteomes" id="UP000515679">
    <property type="component" value="Chromosome"/>
</dbReference>
<evidence type="ECO:0000256" key="3">
    <source>
        <dbReference type="ARBA" id="ARBA00023163"/>
    </source>
</evidence>
<dbReference type="AlphaFoldDB" id="A0A7G5BW87"/>
<proteinExistence type="predicted"/>
<dbReference type="SUPFAM" id="SSF46955">
    <property type="entry name" value="Putative DNA-binding domain"/>
    <property type="match status" value="1"/>
</dbReference>
<dbReference type="GO" id="GO:0003677">
    <property type="term" value="F:DNA binding"/>
    <property type="evidence" value="ECO:0007669"/>
    <property type="project" value="UniProtKB-KW"/>
</dbReference>
<dbReference type="EMBL" id="CP041969">
    <property type="protein sequence ID" value="QMV41221.1"/>
    <property type="molecule type" value="Genomic_DNA"/>
</dbReference>
<dbReference type="KEGG" id="cchl:FPL14_08460"/>
<dbReference type="GO" id="GO:0003700">
    <property type="term" value="F:DNA-binding transcription factor activity"/>
    <property type="evidence" value="ECO:0007669"/>
    <property type="project" value="InterPro"/>
</dbReference>
<dbReference type="PROSITE" id="PS50937">
    <property type="entry name" value="HTH_MERR_2"/>
    <property type="match status" value="1"/>
</dbReference>
<dbReference type="RefSeq" id="WP_182302579.1">
    <property type="nucleotide sequence ID" value="NZ_CP041969.1"/>
</dbReference>